<dbReference type="eggNOG" id="COG1086">
    <property type="taxonomic scope" value="Bacteria"/>
</dbReference>
<reference evidence="2 3" key="6">
    <citation type="journal article" date="2011" name="Appl. Environ. Microbiol.">
        <title>Involvement of the azorhizobial chromosome partition gene (parA) in the onset of bacteroid differentiation during Sesbania rostrata stem nodule development.</title>
        <authorList>
            <person name="Liu CT."/>
            <person name="Lee KB."/>
            <person name="Wang YS."/>
            <person name="Peng MH."/>
            <person name="Lee KT."/>
            <person name="Suzuki S."/>
            <person name="Suzuki T."/>
            <person name="Oyaizu H."/>
        </authorList>
    </citation>
    <scope>NUCLEOTIDE SEQUENCE [LARGE SCALE GENOMIC DNA]</scope>
    <source>
        <strain evidence="3">ATCC 43989 / DSM 5975 / JCM 20966 / LMG 6465 / NBRC 14845 / NCIMB 13405 / ORS 571</strain>
    </source>
</reference>
<dbReference type="SUPFAM" id="SSF53335">
    <property type="entry name" value="S-adenosyl-L-methionine-dependent methyltransferases"/>
    <property type="match status" value="1"/>
</dbReference>
<keyword evidence="2" id="KW-0489">Methyltransferase</keyword>
<organism evidence="2 3">
    <name type="scientific">Azorhizobium caulinodans (strain ATCC 43989 / DSM 5975 / JCM 20966 / LMG 6465 / NBRC 14845 / NCIMB 13405 / ORS 571)</name>
    <dbReference type="NCBI Taxonomy" id="438753"/>
    <lineage>
        <taxon>Bacteria</taxon>
        <taxon>Pseudomonadati</taxon>
        <taxon>Pseudomonadota</taxon>
        <taxon>Alphaproteobacteria</taxon>
        <taxon>Hyphomicrobiales</taxon>
        <taxon>Xanthobacteraceae</taxon>
        <taxon>Azorhizobium</taxon>
    </lineage>
</organism>
<protein>
    <submittedName>
        <fullName evidence="2">Methyltransferase</fullName>
    </submittedName>
</protein>
<dbReference type="Gene3D" id="3.40.50.150">
    <property type="entry name" value="Vaccinia Virus protein VP39"/>
    <property type="match status" value="1"/>
</dbReference>
<dbReference type="STRING" id="438753.AZC_3468"/>
<evidence type="ECO:0000313" key="2">
    <source>
        <dbReference type="EMBL" id="BAF89466.1"/>
    </source>
</evidence>
<dbReference type="RefSeq" id="WP_012171991.1">
    <property type="nucleotide sequence ID" value="NC_009937.1"/>
</dbReference>
<sequence length="409" mass="44681">MPRRAAARRLKLVSNALVGRHFEALPDAAVARDLLRVANSRAPAGVPILPRARPLWLFGAGPLGKEARRYFESVGQPVAGVIDSDADACADDPDWADLPVRGPEAVPELQRAKALLAIAVIDRPYVPLEAELNRQGWSQCVPLYDVTEAFRDQHPLSNGWFASPLSEVELAAADEILAGFADDASRAHYLRFAAWRLARQEWDFEGASVEPDARFFIPEITSVLKGDERFLDAGAYHGEVTARLLQATNASVSTVWAIEPDVANRSVLQAYVSSLDVTLQARIQVLDAVLGARTEAVRFQEGLGHASQIAPTGKILRACAPLDALSLDPTFVKLHLEGAELAALNGARETLRRRRPIVAAAVYHDAAGLLGTPQWFMRHLPDYTILMRTHDWCGMGAIVYALPKERVAT</sequence>
<gene>
    <name evidence="2" type="primary">fkbM</name>
    <name evidence="2" type="ordered locus">AZC_3468</name>
</gene>
<reference evidence="2 3" key="1">
    <citation type="journal article" date="2007" name="Appl. Environ. Microbiol.">
        <title>Rhizobial factors required for stem nodule maturation and maintenance in Sesbania rostrata-Azorhizobium caulinodans ORS571 symbiosis.</title>
        <authorList>
            <person name="Suzuki S."/>
            <person name="Aono T."/>
            <person name="Lee KB."/>
            <person name="Suzuki T."/>
            <person name="Liu CT."/>
            <person name="Miwa H."/>
            <person name="Wakao S."/>
            <person name="Iki T."/>
            <person name="Oyaizu H."/>
        </authorList>
    </citation>
    <scope>NUCLEOTIDE SEQUENCE [LARGE SCALE GENOMIC DNA]</scope>
    <source>
        <strain evidence="3">ATCC 43989 / DSM 5975 / JCM 20966 / LMG 6465 / NBRC 14845 / NCIMB 13405 / ORS 571</strain>
    </source>
</reference>
<name>A8IEA5_AZOC5</name>
<dbReference type="Proteomes" id="UP000000270">
    <property type="component" value="Chromosome"/>
</dbReference>
<dbReference type="KEGG" id="azc:AZC_3468"/>
<dbReference type="EMBL" id="AP009384">
    <property type="protein sequence ID" value="BAF89466.1"/>
    <property type="molecule type" value="Genomic_DNA"/>
</dbReference>
<accession>A8IEA5</accession>
<dbReference type="GO" id="GO:0032259">
    <property type="term" value="P:methylation"/>
    <property type="evidence" value="ECO:0007669"/>
    <property type="project" value="UniProtKB-KW"/>
</dbReference>
<reference evidence="2 3" key="3">
    <citation type="journal article" date="2008" name="BMC Genomics">
        <title>The genome of the versatile nitrogen fixer Azorhizobium caulinodans ORS571.</title>
        <authorList>
            <person name="Lee KB."/>
            <person name="Backer P.D."/>
            <person name="Aono T."/>
            <person name="Liu CT."/>
            <person name="Suzuki S."/>
            <person name="Suzuki T."/>
            <person name="Kaneko T."/>
            <person name="Yamada M."/>
            <person name="Tabata S."/>
            <person name="Kupfer D.M."/>
            <person name="Najar F.Z."/>
            <person name="Wiley G.B."/>
            <person name="Roe B."/>
            <person name="Binnewies T.T."/>
            <person name="Ussery D.W."/>
            <person name="D'Haeze W."/>
            <person name="Herder J.D."/>
            <person name="Gevers D."/>
            <person name="Vereecke D."/>
            <person name="Holsters M."/>
            <person name="Oyaizu H."/>
        </authorList>
    </citation>
    <scope>NUCLEOTIDE SEQUENCE [LARGE SCALE GENOMIC DNA]</scope>
    <source>
        <strain evidence="3">ATCC 43989 / DSM 5975 / JCM 20966 / LMG 6465 / NBRC 14845 / NCIMB 13405 / ORS 571</strain>
    </source>
</reference>
<dbReference type="GO" id="GO:0008168">
    <property type="term" value="F:methyltransferase activity"/>
    <property type="evidence" value="ECO:0007669"/>
    <property type="project" value="UniProtKB-KW"/>
</dbReference>
<reference evidence="2 3" key="4">
    <citation type="journal article" date="2009" name="Appl. Environ. Microbiol.">
        <title>Comparative genome-wide transcriptional profiling of Azorhizobium caulinodans ORS571 grown under free-living and symbiotic conditions.</title>
        <authorList>
            <person name="Tsukada S."/>
            <person name="Aono T."/>
            <person name="Akiba N."/>
            <person name="Lee KB."/>
            <person name="Liu CT."/>
            <person name="Toyazaki H."/>
            <person name="Oyaizu H."/>
        </authorList>
    </citation>
    <scope>NUCLEOTIDE SEQUENCE [LARGE SCALE GENOMIC DNA]</scope>
    <source>
        <strain evidence="3">ATCC 43989 / DSM 5975 / JCM 20966 / LMG 6465 / NBRC 14845 / NCIMB 13405 / ORS 571</strain>
    </source>
</reference>
<keyword evidence="2" id="KW-0808">Transferase</keyword>
<evidence type="ECO:0000259" key="1">
    <source>
        <dbReference type="Pfam" id="PF05050"/>
    </source>
</evidence>
<evidence type="ECO:0000313" key="3">
    <source>
        <dbReference type="Proteomes" id="UP000000270"/>
    </source>
</evidence>
<reference evidence="2 3" key="5">
    <citation type="journal article" date="2010" name="Appl. Environ. Microbiol.">
        <title>phrR-like gene praR of Azorhizobium caulinodans ORS571 is essential for symbiosis with Sesbania rostrata and is involved in expression of reb genes.</title>
        <authorList>
            <person name="Akiba N."/>
            <person name="Aono T."/>
            <person name="Toyazaki H."/>
            <person name="Sato S."/>
            <person name="Oyaizu H."/>
        </authorList>
    </citation>
    <scope>NUCLEOTIDE SEQUENCE [LARGE SCALE GENOMIC DNA]</scope>
    <source>
        <strain evidence="3">ATCC 43989 / DSM 5975 / JCM 20966 / LMG 6465 / NBRC 14845 / NCIMB 13405 / ORS 571</strain>
    </source>
</reference>
<dbReference type="Pfam" id="PF05050">
    <property type="entry name" value="Methyltransf_21"/>
    <property type="match status" value="1"/>
</dbReference>
<reference evidence="3" key="2">
    <citation type="submission" date="2007-04" db="EMBL/GenBank/DDBJ databases">
        <title>Complete genome sequence of the nitrogen-fixing bacterium Azorhizobium caulinodans ORS571.</title>
        <authorList>
            <person name="Lee K.B."/>
            <person name="Backer P.D."/>
            <person name="Aono T."/>
            <person name="Liu C.T."/>
            <person name="Suzuki S."/>
            <person name="Suzuki T."/>
            <person name="Kaneko T."/>
            <person name="Yamada M."/>
            <person name="Tabata S."/>
            <person name="Kupfer D.M."/>
            <person name="Najar F.Z."/>
            <person name="Wiley G.B."/>
            <person name="Roe B."/>
            <person name="Binnewies T."/>
            <person name="Ussery D."/>
            <person name="Vereecke D."/>
            <person name="Gevers D."/>
            <person name="Holsters M."/>
            <person name="Oyaizu H."/>
        </authorList>
    </citation>
    <scope>NUCLEOTIDE SEQUENCE [LARGE SCALE GENOMIC DNA]</scope>
    <source>
        <strain evidence="3">ATCC 43989 / DSM 5975 / JCM 20966 / LMG 6465 / NBRC 14845 / NCIMB 13405 / ORS 571</strain>
    </source>
</reference>
<dbReference type="NCBIfam" id="TIGR01444">
    <property type="entry name" value="fkbM_fam"/>
    <property type="match status" value="1"/>
</dbReference>
<proteinExistence type="predicted"/>
<feature type="domain" description="Methyltransferase FkbM" evidence="1">
    <location>
        <begin position="232"/>
        <end position="358"/>
    </location>
</feature>
<dbReference type="HOGENOM" id="CLU_048284_0_0_5"/>
<keyword evidence="3" id="KW-1185">Reference proteome</keyword>
<dbReference type="InterPro" id="IPR029063">
    <property type="entry name" value="SAM-dependent_MTases_sf"/>
</dbReference>
<dbReference type="InterPro" id="IPR006342">
    <property type="entry name" value="FkbM_mtfrase"/>
</dbReference>
<dbReference type="AlphaFoldDB" id="A8IEA5"/>